<keyword evidence="2 4" id="KW-0442">Lipid degradation</keyword>
<keyword evidence="3 4" id="KW-0443">Lipid metabolism</keyword>
<dbReference type="InterPro" id="IPR002641">
    <property type="entry name" value="PNPLA_dom"/>
</dbReference>
<evidence type="ECO:0000256" key="1">
    <source>
        <dbReference type="ARBA" id="ARBA00022801"/>
    </source>
</evidence>
<feature type="short sequence motif" description="GXSXG" evidence="4">
    <location>
        <begin position="46"/>
        <end position="50"/>
    </location>
</feature>
<dbReference type="PANTHER" id="PTHR14226">
    <property type="entry name" value="NEUROPATHY TARGET ESTERASE/SWISS CHEESE D.MELANOGASTER"/>
    <property type="match status" value="1"/>
</dbReference>
<name>A0A2C9D0A3_9HYPH</name>
<dbReference type="SUPFAM" id="SSF52151">
    <property type="entry name" value="FabD/lysophospholipase-like"/>
    <property type="match status" value="1"/>
</dbReference>
<dbReference type="RefSeq" id="WP_099553675.1">
    <property type="nucleotide sequence ID" value="NZ_LT960614.1"/>
</dbReference>
<dbReference type="GO" id="GO:0016787">
    <property type="term" value="F:hydrolase activity"/>
    <property type="evidence" value="ECO:0007669"/>
    <property type="project" value="UniProtKB-UniRule"/>
</dbReference>
<dbReference type="EMBL" id="LT960614">
    <property type="protein sequence ID" value="SON53817.1"/>
    <property type="molecule type" value="Genomic_DNA"/>
</dbReference>
<dbReference type="Proteomes" id="UP000223606">
    <property type="component" value="Chromosome 1"/>
</dbReference>
<dbReference type="OrthoDB" id="9807112at2"/>
<evidence type="ECO:0000259" key="5">
    <source>
        <dbReference type="PROSITE" id="PS51635"/>
    </source>
</evidence>
<dbReference type="InterPro" id="IPR050301">
    <property type="entry name" value="NTE"/>
</dbReference>
<dbReference type="Gene3D" id="3.40.1090.10">
    <property type="entry name" value="Cytosolic phospholipase A2 catalytic domain"/>
    <property type="match status" value="2"/>
</dbReference>
<feature type="active site" description="Nucleophile" evidence="4">
    <location>
        <position position="48"/>
    </location>
</feature>
<feature type="short sequence motif" description="DGA/G" evidence="4">
    <location>
        <begin position="201"/>
        <end position="203"/>
    </location>
</feature>
<accession>A0A2C9D0A3</accession>
<evidence type="ECO:0000313" key="7">
    <source>
        <dbReference type="Proteomes" id="UP000223606"/>
    </source>
</evidence>
<feature type="short sequence motif" description="GXGXXG" evidence="4">
    <location>
        <begin position="18"/>
        <end position="23"/>
    </location>
</feature>
<feature type="active site" description="Proton acceptor" evidence="4">
    <location>
        <position position="201"/>
    </location>
</feature>
<protein>
    <submittedName>
        <fullName evidence="6">Patatin-like phospholipase</fullName>
    </submittedName>
</protein>
<dbReference type="Pfam" id="PF01734">
    <property type="entry name" value="Patatin"/>
    <property type="match status" value="1"/>
</dbReference>
<evidence type="ECO:0000256" key="2">
    <source>
        <dbReference type="ARBA" id="ARBA00022963"/>
    </source>
</evidence>
<feature type="domain" description="PNPLA" evidence="5">
    <location>
        <begin position="14"/>
        <end position="214"/>
    </location>
</feature>
<keyword evidence="1 4" id="KW-0378">Hydrolase</keyword>
<sequence>MKNGRSRSRKPVNLALQGGGAHGAFTWGVLDCLLEDDRLDFEAISGTSAGAMNAVVMAAGIVEGGREGARAALERFWRSVSLEGGLGGQRTPLIDTWLDAWKMPFDLPRFPFFDMLSRVASPYDLNPLNINPLRDHLVSQVDFAKVRACKQTKLYISATNVRTGKIKVFTNGELSPDAVMASACLPFVFHAVEIDGEHYWDGGYMGNPALFPFFGVSKTFDTLLVQINPVERPEVPREAQAIVERVNEITFNGSLLRELRAIDFVNRLIDEQRLDPGQYQRNFMHRIAGADELAAFGAATKMDTSFAFFVKLKDIGRRAAERFMTAHFDDIGRRGTLDLRDVFM</sequence>
<reference evidence="7" key="1">
    <citation type="submission" date="2017-09" db="EMBL/GenBank/DDBJ databases">
        <title>Genome sequence of Nannocystis excedens DSM 71.</title>
        <authorList>
            <person name="Blom J."/>
        </authorList>
    </citation>
    <scope>NUCLEOTIDE SEQUENCE [LARGE SCALE GENOMIC DNA]</scope>
    <source>
        <strain evidence="7">type strain: E19</strain>
    </source>
</reference>
<evidence type="ECO:0000313" key="6">
    <source>
        <dbReference type="EMBL" id="SON53817.1"/>
    </source>
</evidence>
<dbReference type="InterPro" id="IPR016035">
    <property type="entry name" value="Acyl_Trfase/lysoPLipase"/>
</dbReference>
<gene>
    <name evidence="6" type="ORF">HDIA_0276</name>
</gene>
<evidence type="ECO:0000256" key="4">
    <source>
        <dbReference type="PROSITE-ProRule" id="PRU01161"/>
    </source>
</evidence>
<dbReference type="GO" id="GO:0016042">
    <property type="term" value="P:lipid catabolic process"/>
    <property type="evidence" value="ECO:0007669"/>
    <property type="project" value="UniProtKB-UniRule"/>
</dbReference>
<dbReference type="KEGG" id="hdi:HDIA_0276"/>
<dbReference type="PANTHER" id="PTHR14226:SF78">
    <property type="entry name" value="SLR0060 PROTEIN"/>
    <property type="match status" value="1"/>
</dbReference>
<keyword evidence="7" id="KW-1185">Reference proteome</keyword>
<dbReference type="PROSITE" id="PS51635">
    <property type="entry name" value="PNPLA"/>
    <property type="match status" value="1"/>
</dbReference>
<evidence type="ECO:0000256" key="3">
    <source>
        <dbReference type="ARBA" id="ARBA00023098"/>
    </source>
</evidence>
<organism evidence="6 7">
    <name type="scientific">Hartmannibacter diazotrophicus</name>
    <dbReference type="NCBI Taxonomy" id="1482074"/>
    <lineage>
        <taxon>Bacteria</taxon>
        <taxon>Pseudomonadati</taxon>
        <taxon>Pseudomonadota</taxon>
        <taxon>Alphaproteobacteria</taxon>
        <taxon>Hyphomicrobiales</taxon>
        <taxon>Pleomorphomonadaceae</taxon>
        <taxon>Hartmannibacter</taxon>
    </lineage>
</organism>
<dbReference type="AlphaFoldDB" id="A0A2C9D0A3"/>
<proteinExistence type="predicted"/>